<sequence length="266" mass="29510">MNFETRKLGLVLSGGGVRGIAHIGAIKALIEHGIEPEIVSGSSAGAVVGALYCSGYSPEDMREFFRIAPLFHINRFAFSKPGFIDTDKFYPDFKKYFEIDDFSVLQKQLFVTTVDICDGVLKVFNDGELIRPLLASCAFPGLFTPVTIDKSVYADGGILDNFPTAPVKDICSRLVGVYASPLSKIDSNGLRYSVNVLERAIRINYSKRSHEKFSDCELMINPLKLVNYGLLDVGKMDEIYEIGYQSATEALLKIDNLEKFQNQPSH</sequence>
<keyword evidence="3 4" id="KW-0443">Lipid metabolism</keyword>
<evidence type="ECO:0000313" key="7">
    <source>
        <dbReference type="Proteomes" id="UP001474120"/>
    </source>
</evidence>
<dbReference type="InterPro" id="IPR050301">
    <property type="entry name" value="NTE"/>
</dbReference>
<dbReference type="PANTHER" id="PTHR14226">
    <property type="entry name" value="NEUROPATHY TARGET ESTERASE/SWISS CHEESE D.MELANOGASTER"/>
    <property type="match status" value="1"/>
</dbReference>
<keyword evidence="7" id="KW-1185">Reference proteome</keyword>
<feature type="active site" description="Proton acceptor" evidence="4">
    <location>
        <position position="155"/>
    </location>
</feature>
<dbReference type="InterPro" id="IPR002641">
    <property type="entry name" value="PNPLA_dom"/>
</dbReference>
<feature type="active site" description="Nucleophile" evidence="4">
    <location>
        <position position="43"/>
    </location>
</feature>
<evidence type="ECO:0000256" key="1">
    <source>
        <dbReference type="ARBA" id="ARBA00022801"/>
    </source>
</evidence>
<feature type="short sequence motif" description="DGA/G" evidence="4">
    <location>
        <begin position="155"/>
        <end position="157"/>
    </location>
</feature>
<evidence type="ECO:0000256" key="4">
    <source>
        <dbReference type="PROSITE-ProRule" id="PRU01161"/>
    </source>
</evidence>
<dbReference type="SUPFAM" id="SSF52151">
    <property type="entry name" value="FabD/lysophospholipase-like"/>
    <property type="match status" value="1"/>
</dbReference>
<evidence type="ECO:0000313" key="6">
    <source>
        <dbReference type="EMBL" id="MEL4454449.1"/>
    </source>
</evidence>
<dbReference type="RefSeq" id="WP_342157993.1">
    <property type="nucleotide sequence ID" value="NZ_JBCDNA010000001.1"/>
</dbReference>
<dbReference type="CDD" id="cd07205">
    <property type="entry name" value="Pat_PNPLA6_PNPLA7_NTE1_like"/>
    <property type="match status" value="1"/>
</dbReference>
<dbReference type="Gene3D" id="3.40.1090.10">
    <property type="entry name" value="Cytosolic phospholipase A2 catalytic domain"/>
    <property type="match status" value="2"/>
</dbReference>
<dbReference type="EMBL" id="JBCDNA010000001">
    <property type="protein sequence ID" value="MEL4454449.1"/>
    <property type="molecule type" value="Genomic_DNA"/>
</dbReference>
<dbReference type="PANTHER" id="PTHR14226:SF29">
    <property type="entry name" value="NEUROPATHY TARGET ESTERASE SWS"/>
    <property type="match status" value="1"/>
</dbReference>
<evidence type="ECO:0000259" key="5">
    <source>
        <dbReference type="PROSITE" id="PS51635"/>
    </source>
</evidence>
<name>A0ABU9KWH5_9FLAO</name>
<dbReference type="Pfam" id="PF01734">
    <property type="entry name" value="Patatin"/>
    <property type="match status" value="1"/>
</dbReference>
<gene>
    <name evidence="6" type="ORF">AABB81_00975</name>
</gene>
<keyword evidence="1 4" id="KW-0378">Hydrolase</keyword>
<comment type="caution">
    <text evidence="6">The sequence shown here is derived from an EMBL/GenBank/DDBJ whole genome shotgun (WGS) entry which is preliminary data.</text>
</comment>
<evidence type="ECO:0000256" key="2">
    <source>
        <dbReference type="ARBA" id="ARBA00022963"/>
    </source>
</evidence>
<feature type="short sequence motif" description="GXGXXG" evidence="4">
    <location>
        <begin position="14"/>
        <end position="19"/>
    </location>
</feature>
<reference evidence="6 7" key="1">
    <citation type="submission" date="2024-04" db="EMBL/GenBank/DDBJ databases">
        <title>whole genome sequencing of Lutimonas vermicola strain IMCC1616.</title>
        <authorList>
            <person name="Bae S.S."/>
        </authorList>
    </citation>
    <scope>NUCLEOTIDE SEQUENCE [LARGE SCALE GENOMIC DNA]</scope>
    <source>
        <strain evidence="6 7">IMCC1616</strain>
    </source>
</reference>
<protein>
    <submittedName>
        <fullName evidence="6">Patatin-like phospholipase family protein</fullName>
    </submittedName>
</protein>
<dbReference type="Proteomes" id="UP001474120">
    <property type="component" value="Unassembled WGS sequence"/>
</dbReference>
<dbReference type="PROSITE" id="PS51635">
    <property type="entry name" value="PNPLA"/>
    <property type="match status" value="1"/>
</dbReference>
<evidence type="ECO:0000256" key="3">
    <source>
        <dbReference type="ARBA" id="ARBA00023098"/>
    </source>
</evidence>
<feature type="short sequence motif" description="GXSXG" evidence="4">
    <location>
        <begin position="41"/>
        <end position="45"/>
    </location>
</feature>
<organism evidence="6 7">
    <name type="scientific">Lutimonas vermicola</name>
    <dbReference type="NCBI Taxonomy" id="414288"/>
    <lineage>
        <taxon>Bacteria</taxon>
        <taxon>Pseudomonadati</taxon>
        <taxon>Bacteroidota</taxon>
        <taxon>Flavobacteriia</taxon>
        <taxon>Flavobacteriales</taxon>
        <taxon>Flavobacteriaceae</taxon>
        <taxon>Lutimonas</taxon>
    </lineage>
</organism>
<accession>A0ABU9KWH5</accession>
<dbReference type="InterPro" id="IPR016035">
    <property type="entry name" value="Acyl_Trfase/lysoPLipase"/>
</dbReference>
<keyword evidence="2 4" id="KW-0442">Lipid degradation</keyword>
<feature type="domain" description="PNPLA" evidence="5">
    <location>
        <begin position="10"/>
        <end position="168"/>
    </location>
</feature>
<proteinExistence type="predicted"/>